<protein>
    <submittedName>
        <fullName evidence="1">Zinc-ribbon protein</fullName>
    </submittedName>
</protein>
<accession>A0A8S5V2E7</accession>
<evidence type="ECO:0000313" key="1">
    <source>
        <dbReference type="EMBL" id="DAG00889.1"/>
    </source>
</evidence>
<organism evidence="1">
    <name type="scientific">CrAss-like virus sp. ctelJ1</name>
    <dbReference type="NCBI Taxonomy" id="2825838"/>
    <lineage>
        <taxon>Viruses</taxon>
        <taxon>Duplodnaviria</taxon>
        <taxon>Heunggongvirae</taxon>
        <taxon>Uroviricota</taxon>
        <taxon>Caudoviricetes</taxon>
        <taxon>Crassvirales</taxon>
    </lineage>
</organism>
<name>A0A8S5V2E7_9CAUD</name>
<proteinExistence type="predicted"/>
<dbReference type="EMBL" id="BK016184">
    <property type="protein sequence ID" value="DAG00889.1"/>
    <property type="molecule type" value="Genomic_DNA"/>
</dbReference>
<reference evidence="1" key="1">
    <citation type="journal article" date="2021" name="Proc. Natl. Acad. Sci. U.S.A.">
        <title>A Catalog of Tens of Thousands of Viruses from Human Metagenomes Reveals Hidden Associations with Chronic Diseases.</title>
        <authorList>
            <person name="Tisza M.J."/>
            <person name="Buck C.B."/>
        </authorList>
    </citation>
    <scope>NUCLEOTIDE SEQUENCE</scope>
    <source>
        <strain evidence="1">CtelJ1</strain>
    </source>
</reference>
<sequence>MAKVDSDMYLTHPSQYEDEPVFYCKHCHSLRIMVGDGFGDYCDECGSTDIGQCHINEWLAMKEEDKNKN</sequence>